<organism evidence="4">
    <name type="scientific">Picea sitchensis</name>
    <name type="common">Sitka spruce</name>
    <name type="synonym">Pinus sitchensis</name>
    <dbReference type="NCBI Taxonomy" id="3332"/>
    <lineage>
        <taxon>Eukaryota</taxon>
        <taxon>Viridiplantae</taxon>
        <taxon>Streptophyta</taxon>
        <taxon>Embryophyta</taxon>
        <taxon>Tracheophyta</taxon>
        <taxon>Spermatophyta</taxon>
        <taxon>Pinopsida</taxon>
        <taxon>Pinidae</taxon>
        <taxon>Conifers I</taxon>
        <taxon>Pinales</taxon>
        <taxon>Pinaceae</taxon>
        <taxon>Picea</taxon>
    </lineage>
</organism>
<proteinExistence type="evidence at transcript level"/>
<dbReference type="CAZy" id="GT1">
    <property type="family name" value="Glycosyltransferase Family 1"/>
</dbReference>
<dbReference type="SUPFAM" id="SSF53756">
    <property type="entry name" value="UDP-Glycosyltransferase/glycogen phosphorylase"/>
    <property type="match status" value="1"/>
</dbReference>
<comment type="similarity">
    <text evidence="1">Belongs to the UDP-glycosyltransferase family.</text>
</comment>
<reference evidence="4" key="1">
    <citation type="journal article" date="2008" name="BMC Genomics">
        <title>A conifer genomics resource of 200,000 spruce (Picea spp.) ESTs and 6,464 high-quality, sequence-finished full-length cDNAs for Sitka spruce (Picea sitchensis).</title>
        <authorList>
            <person name="Ralph S.G."/>
            <person name="Chun H.J."/>
            <person name="Kolosova N."/>
            <person name="Cooper D."/>
            <person name="Oddy C."/>
            <person name="Ritland C.E."/>
            <person name="Kirkpatrick R."/>
            <person name="Moore R."/>
            <person name="Barber S."/>
            <person name="Holt R.A."/>
            <person name="Jones S.J."/>
            <person name="Marra M.A."/>
            <person name="Douglas C.J."/>
            <person name="Ritland K."/>
            <person name="Bohlmann J."/>
        </authorList>
    </citation>
    <scope>NUCLEOTIDE SEQUENCE</scope>
    <source>
        <tissue evidence="4">Green portion of the leader tissue</tissue>
    </source>
</reference>
<evidence type="ECO:0000256" key="1">
    <source>
        <dbReference type="ARBA" id="ARBA00009995"/>
    </source>
</evidence>
<dbReference type="InterPro" id="IPR058980">
    <property type="entry name" value="Glyco_transf_N"/>
</dbReference>
<evidence type="ECO:0000313" key="4">
    <source>
        <dbReference type="EMBL" id="ABK24601.1"/>
    </source>
</evidence>
<dbReference type="EMBL" id="EF085294">
    <property type="protein sequence ID" value="ABK24601.1"/>
    <property type="molecule type" value="mRNA"/>
</dbReference>
<dbReference type="Gene3D" id="3.40.50.2000">
    <property type="entry name" value="Glycogen Phosphorylase B"/>
    <property type="match status" value="1"/>
</dbReference>
<dbReference type="GO" id="GO:0080044">
    <property type="term" value="F:quercetin 7-O-glucosyltransferase activity"/>
    <property type="evidence" value="ECO:0007669"/>
    <property type="project" value="TreeGrafter"/>
</dbReference>
<name>A9NVE0_PICSI</name>
<evidence type="ECO:0000256" key="2">
    <source>
        <dbReference type="ARBA" id="ARBA00022676"/>
    </source>
</evidence>
<dbReference type="PANTHER" id="PTHR11926:SF1494">
    <property type="entry name" value="FLAVONOL 3-O-GLUCOSYLTRANSFERASE UGT76E12-RELATED"/>
    <property type="match status" value="1"/>
</dbReference>
<dbReference type="AlphaFoldDB" id="A9NVE0"/>
<dbReference type="OMA" id="TFRASWE"/>
<sequence length="288" mass="31635">MECISNGGVHAIVVAMPGQGHINPMMQLAKKLASMGISITFVLTQSWHRIITEAHLGTGLDAFAHARNLGLNIRLVAIPDCVPGEFERWNNIQQFYRSLGKMEGLVEELINNLQQQSNVAPVSCIVADTFLGWAVPLAKKLNLLSVSFWTPSVSMFSIFYHLKSVQHQEGSIIHIPGVISIESADLPSFFKPSADPVNARAIVLCLERAREADWVVANSFEALEGHLVEALSEKLQVYCVGPLLPSAYLDCSDPRDSVVGTSSRVEVNCTKWLDNQLPKSVNTFRLAV</sequence>
<accession>A9NVE0</accession>
<dbReference type="GO" id="GO:0080043">
    <property type="term" value="F:quercetin 3-O-glucosyltransferase activity"/>
    <property type="evidence" value="ECO:0007669"/>
    <property type="project" value="TreeGrafter"/>
</dbReference>
<feature type="domain" description="Glycosyltransferase N-terminal" evidence="3">
    <location>
        <begin position="9"/>
        <end position="245"/>
    </location>
</feature>
<dbReference type="Pfam" id="PF26168">
    <property type="entry name" value="Glyco_transf_N"/>
    <property type="match status" value="1"/>
</dbReference>
<evidence type="ECO:0000259" key="3">
    <source>
        <dbReference type="Pfam" id="PF26168"/>
    </source>
</evidence>
<protein>
    <recommendedName>
        <fullName evidence="3">Glycosyltransferase N-terminal domain-containing protein</fullName>
    </recommendedName>
</protein>
<keyword evidence="2" id="KW-0808">Transferase</keyword>
<dbReference type="PANTHER" id="PTHR11926">
    <property type="entry name" value="GLUCOSYL/GLUCURONOSYL TRANSFERASES"/>
    <property type="match status" value="1"/>
</dbReference>
<keyword evidence="2" id="KW-0328">Glycosyltransferase</keyword>